<dbReference type="Pfam" id="PF13385">
    <property type="entry name" value="Laminin_G_3"/>
    <property type="match status" value="1"/>
</dbReference>
<proteinExistence type="predicted"/>
<evidence type="ECO:0000313" key="2">
    <source>
        <dbReference type="EMBL" id="SVE30208.1"/>
    </source>
</evidence>
<accession>A0A383CF53</accession>
<organism evidence="2">
    <name type="scientific">marine metagenome</name>
    <dbReference type="NCBI Taxonomy" id="408172"/>
    <lineage>
        <taxon>unclassified sequences</taxon>
        <taxon>metagenomes</taxon>
        <taxon>ecological metagenomes</taxon>
    </lineage>
</organism>
<feature type="non-terminal residue" evidence="2">
    <location>
        <position position="1"/>
    </location>
</feature>
<dbReference type="AlphaFoldDB" id="A0A383CF53"/>
<evidence type="ECO:0008006" key="3">
    <source>
        <dbReference type="Google" id="ProtNLM"/>
    </source>
</evidence>
<dbReference type="Gene3D" id="2.60.120.200">
    <property type="match status" value="1"/>
</dbReference>
<dbReference type="InterPro" id="IPR013320">
    <property type="entry name" value="ConA-like_dom_sf"/>
</dbReference>
<feature type="region of interest" description="Disordered" evidence="1">
    <location>
        <begin position="43"/>
        <end position="63"/>
    </location>
</feature>
<gene>
    <name evidence="2" type="ORF">METZ01_LOCUS483062</name>
</gene>
<sequence length="241" mass="25996">SNSASGTDMRYKIEWANQVASEDAVAGEDSNTKLLLHMDDTGLTDSSDSSQSVTLGNDVSRSSTTSKFGGYSMRHVNGSSAQGKLTVGIPSLSSGSWTIDGWFRLDNVATGPQCLIAASSDYYFGIMYSYNGSNKIDVMLGNGGSWSITGNPPSPTGTKTSWSNNTWYHVALVFDGSTYKTYIDGTLDNTFTSSSNIGSITSAYLGIWGNNANFYEWNGYMDEWRVVQGVAKWTANFTPPT</sequence>
<dbReference type="EMBL" id="UINC01207908">
    <property type="protein sequence ID" value="SVE30208.1"/>
    <property type="molecule type" value="Genomic_DNA"/>
</dbReference>
<reference evidence="2" key="1">
    <citation type="submission" date="2018-05" db="EMBL/GenBank/DDBJ databases">
        <authorList>
            <person name="Lanie J.A."/>
            <person name="Ng W.-L."/>
            <person name="Kazmierczak K.M."/>
            <person name="Andrzejewski T.M."/>
            <person name="Davidsen T.M."/>
            <person name="Wayne K.J."/>
            <person name="Tettelin H."/>
            <person name="Glass J.I."/>
            <person name="Rusch D."/>
            <person name="Podicherti R."/>
            <person name="Tsui H.-C.T."/>
            <person name="Winkler M.E."/>
        </authorList>
    </citation>
    <scope>NUCLEOTIDE SEQUENCE</scope>
</reference>
<name>A0A383CF53_9ZZZZ</name>
<feature type="non-terminal residue" evidence="2">
    <location>
        <position position="241"/>
    </location>
</feature>
<evidence type="ECO:0000256" key="1">
    <source>
        <dbReference type="SAM" id="MobiDB-lite"/>
    </source>
</evidence>
<feature type="compositionally biased region" description="Low complexity" evidence="1">
    <location>
        <begin position="43"/>
        <end position="54"/>
    </location>
</feature>
<dbReference type="SUPFAM" id="SSF49899">
    <property type="entry name" value="Concanavalin A-like lectins/glucanases"/>
    <property type="match status" value="1"/>
</dbReference>
<protein>
    <recommendedName>
        <fullName evidence="3">LamG-like jellyroll fold domain-containing protein</fullName>
    </recommendedName>
</protein>